<reference evidence="1 2" key="1">
    <citation type="journal article" date="2018" name="New Phytol.">
        <title>Phylogenomics of Endogonaceae and evolution of mycorrhizas within Mucoromycota.</title>
        <authorList>
            <person name="Chang Y."/>
            <person name="Desiro A."/>
            <person name="Na H."/>
            <person name="Sandor L."/>
            <person name="Lipzen A."/>
            <person name="Clum A."/>
            <person name="Barry K."/>
            <person name="Grigoriev I.V."/>
            <person name="Martin F.M."/>
            <person name="Stajich J.E."/>
            <person name="Smith M.E."/>
            <person name="Bonito G."/>
            <person name="Spatafora J.W."/>
        </authorList>
    </citation>
    <scope>NUCLEOTIDE SEQUENCE [LARGE SCALE GENOMIC DNA]</scope>
    <source>
        <strain evidence="1 2">AD002</strain>
    </source>
</reference>
<proteinExistence type="predicted"/>
<dbReference type="AlphaFoldDB" id="A0A433Q6N5"/>
<comment type="caution">
    <text evidence="1">The sequence shown here is derived from an EMBL/GenBank/DDBJ whole genome shotgun (WGS) entry which is preliminary data.</text>
</comment>
<protein>
    <submittedName>
        <fullName evidence="1">Uncharacterized protein</fullName>
    </submittedName>
</protein>
<evidence type="ECO:0000313" key="2">
    <source>
        <dbReference type="Proteomes" id="UP000274822"/>
    </source>
</evidence>
<sequence>MSTAVAKGLSQSGYDVSLTERLQELIKTAGFVEVNQTQIESPLGAWGGRHGLLHKEDFCLSFGSIKGWLVQDLGISGEKWDADIKTIQDEIEEYKTYGHLIAAYGKKAT</sequence>
<name>A0A433Q6N5_9FUNG</name>
<evidence type="ECO:0000313" key="1">
    <source>
        <dbReference type="EMBL" id="RUS25444.1"/>
    </source>
</evidence>
<gene>
    <name evidence="1" type="ORF">BC938DRAFT_472173</name>
</gene>
<accession>A0A433Q6N5</accession>
<organism evidence="1 2">
    <name type="scientific">Jimgerdemannia flammicorona</name>
    <dbReference type="NCBI Taxonomy" id="994334"/>
    <lineage>
        <taxon>Eukaryota</taxon>
        <taxon>Fungi</taxon>
        <taxon>Fungi incertae sedis</taxon>
        <taxon>Mucoromycota</taxon>
        <taxon>Mucoromycotina</taxon>
        <taxon>Endogonomycetes</taxon>
        <taxon>Endogonales</taxon>
        <taxon>Endogonaceae</taxon>
        <taxon>Jimgerdemannia</taxon>
    </lineage>
</organism>
<keyword evidence="2" id="KW-1185">Reference proteome</keyword>
<dbReference type="Proteomes" id="UP000274822">
    <property type="component" value="Unassembled WGS sequence"/>
</dbReference>
<dbReference type="EMBL" id="RBNJ01012970">
    <property type="protein sequence ID" value="RUS25444.1"/>
    <property type="molecule type" value="Genomic_DNA"/>
</dbReference>